<gene>
    <name evidence="1" type="ORF">HMPREF9725_00107</name>
</gene>
<comment type="caution">
    <text evidence="1">The sequence shown here is derived from an EMBL/GenBank/DDBJ whole genome shotgun (WGS) entry which is preliminary data.</text>
</comment>
<sequence length="68" mass="7925">MDIKMNIKPETARQIACDLNNKEINFLPETESFLRNILNIVNKKCLSVRDELEEFDEINLITTNNGEK</sequence>
<dbReference type="PATRIC" id="fig|999431.4.peg.110"/>
<reference evidence="1" key="1">
    <citation type="submission" date="2012-01" db="EMBL/GenBank/DDBJ databases">
        <title>The Genome Sequence of Treponema denticola H1-T.</title>
        <authorList>
            <consortium name="The Broad Institute Genome Sequencing Platform"/>
            <person name="Earl A."/>
            <person name="Ward D."/>
            <person name="Feldgarden M."/>
            <person name="Gevers D."/>
            <person name="Blanton J.M."/>
            <person name="Fenno C.J."/>
            <person name="Baranova O.V."/>
            <person name="Mathney J."/>
            <person name="Dewhirst F.E."/>
            <person name="Izard J."/>
            <person name="Young S.K."/>
            <person name="Zeng Q."/>
            <person name="Gargeya S."/>
            <person name="Fitzgerald M."/>
            <person name="Haas B."/>
            <person name="Abouelleil A."/>
            <person name="Alvarado L."/>
            <person name="Arachchi H.M."/>
            <person name="Berlin A."/>
            <person name="Chapman S.B."/>
            <person name="Gearin G."/>
            <person name="Goldberg J."/>
            <person name="Griggs A."/>
            <person name="Gujja S."/>
            <person name="Hansen M."/>
            <person name="Heiman D."/>
            <person name="Howarth C."/>
            <person name="Larimer J."/>
            <person name="Lui A."/>
            <person name="MacDonald P.J.P."/>
            <person name="McCowen C."/>
            <person name="Montmayeur A."/>
            <person name="Murphy C."/>
            <person name="Neiman D."/>
            <person name="Pearson M."/>
            <person name="Priest M."/>
            <person name="Roberts A."/>
            <person name="Saif S."/>
            <person name="Shea T."/>
            <person name="Sisk P."/>
            <person name="Stolte C."/>
            <person name="Sykes S."/>
            <person name="Wortman J."/>
            <person name="Nusbaum C."/>
            <person name="Birren B."/>
        </authorList>
    </citation>
    <scope>NUCLEOTIDE SEQUENCE [LARGE SCALE GENOMIC DNA]</scope>
    <source>
        <strain evidence="1">H1-T</strain>
    </source>
</reference>
<protein>
    <submittedName>
        <fullName evidence="1">Uncharacterized protein</fullName>
    </submittedName>
</protein>
<dbReference type="Proteomes" id="UP000011708">
    <property type="component" value="Chromosome"/>
</dbReference>
<dbReference type="EMBL" id="AGDW01000001">
    <property type="protein sequence ID" value="EMB34568.1"/>
    <property type="molecule type" value="Genomic_DNA"/>
</dbReference>
<dbReference type="RefSeq" id="WP_002686805.1">
    <property type="nucleotide sequence ID" value="NZ_CM001794.1"/>
</dbReference>
<proteinExistence type="predicted"/>
<dbReference type="AlphaFoldDB" id="M2CLY7"/>
<dbReference type="HOGENOM" id="CLU_2792794_0_0_12"/>
<accession>M2CLY7</accession>
<organism evidence="1">
    <name type="scientific">Treponema denticola H1-T</name>
    <dbReference type="NCBI Taxonomy" id="999431"/>
    <lineage>
        <taxon>Bacteria</taxon>
        <taxon>Pseudomonadati</taxon>
        <taxon>Spirochaetota</taxon>
        <taxon>Spirochaetia</taxon>
        <taxon>Spirochaetales</taxon>
        <taxon>Treponemataceae</taxon>
        <taxon>Treponema</taxon>
    </lineage>
</organism>
<evidence type="ECO:0000313" key="1">
    <source>
        <dbReference type="EMBL" id="EMB34568.1"/>
    </source>
</evidence>
<name>M2CLY7_TREDN</name>